<evidence type="ECO:0000313" key="3">
    <source>
        <dbReference type="Proteomes" id="UP000177625"/>
    </source>
</evidence>
<dbReference type="SMART" id="SM00015">
    <property type="entry name" value="IQ"/>
    <property type="match status" value="4"/>
</dbReference>
<feature type="compositionally biased region" description="Basic and acidic residues" evidence="1">
    <location>
        <begin position="315"/>
        <end position="326"/>
    </location>
</feature>
<evidence type="ECO:0000313" key="2">
    <source>
        <dbReference type="EMBL" id="CZT52853.1"/>
    </source>
</evidence>
<name>A0A1E1MUV9_RHYSE</name>
<dbReference type="AlphaFoldDB" id="A0A1E1MUV9"/>
<dbReference type="PANTHER" id="PTHR13140">
    <property type="entry name" value="MYOSIN"/>
    <property type="match status" value="1"/>
</dbReference>
<dbReference type="Gene3D" id="1.20.5.4820">
    <property type="match status" value="1"/>
</dbReference>
<dbReference type="GO" id="GO:0015629">
    <property type="term" value="C:actin cytoskeleton"/>
    <property type="evidence" value="ECO:0007669"/>
    <property type="project" value="TreeGrafter"/>
</dbReference>
<dbReference type="InterPro" id="IPR000048">
    <property type="entry name" value="IQ_motif_EF-hand-BS"/>
</dbReference>
<organism evidence="2 3">
    <name type="scientific">Rhynchosporium secalis</name>
    <name type="common">Barley scald fungus</name>
    <dbReference type="NCBI Taxonomy" id="38038"/>
    <lineage>
        <taxon>Eukaryota</taxon>
        <taxon>Fungi</taxon>
        <taxon>Dikarya</taxon>
        <taxon>Ascomycota</taxon>
        <taxon>Pezizomycotina</taxon>
        <taxon>Leotiomycetes</taxon>
        <taxon>Helotiales</taxon>
        <taxon>Ploettnerulaceae</taxon>
        <taxon>Rhynchosporium</taxon>
    </lineage>
</organism>
<dbReference type="Proteomes" id="UP000177625">
    <property type="component" value="Unassembled WGS sequence"/>
</dbReference>
<dbReference type="SUPFAM" id="SSF52540">
    <property type="entry name" value="P-loop containing nucleoside triphosphate hydrolases"/>
    <property type="match status" value="1"/>
</dbReference>
<proteinExistence type="predicted"/>
<dbReference type="PANTHER" id="PTHR13140:SF706">
    <property type="entry name" value="DILUTE CLASS UNCONVENTIONAL MYOSIN, ISOFORM C"/>
    <property type="match status" value="1"/>
</dbReference>
<gene>
    <name evidence="2" type="ORF">RSE6_14241</name>
</gene>
<dbReference type="GO" id="GO:0007015">
    <property type="term" value="P:actin filament organization"/>
    <property type="evidence" value="ECO:0007669"/>
    <property type="project" value="TreeGrafter"/>
</dbReference>
<evidence type="ECO:0000256" key="1">
    <source>
        <dbReference type="SAM" id="MobiDB-lite"/>
    </source>
</evidence>
<dbReference type="InterPro" id="IPR027417">
    <property type="entry name" value="P-loop_NTPase"/>
</dbReference>
<dbReference type="GO" id="GO:0016020">
    <property type="term" value="C:membrane"/>
    <property type="evidence" value="ECO:0007669"/>
    <property type="project" value="TreeGrafter"/>
</dbReference>
<feature type="region of interest" description="Disordered" evidence="1">
    <location>
        <begin position="307"/>
        <end position="326"/>
    </location>
</feature>
<accession>A0A1E1MUV9</accession>
<dbReference type="GO" id="GO:0005737">
    <property type="term" value="C:cytoplasm"/>
    <property type="evidence" value="ECO:0007669"/>
    <property type="project" value="TreeGrafter"/>
</dbReference>
<keyword evidence="3" id="KW-1185">Reference proteome</keyword>
<reference evidence="3" key="1">
    <citation type="submission" date="2016-03" db="EMBL/GenBank/DDBJ databases">
        <authorList>
            <person name="Guldener U."/>
        </authorList>
    </citation>
    <scope>NUCLEOTIDE SEQUENCE [LARGE SCALE GENOMIC DNA]</scope>
</reference>
<dbReference type="EMBL" id="FJVC01000643">
    <property type="protein sequence ID" value="CZT52853.1"/>
    <property type="molecule type" value="Genomic_DNA"/>
</dbReference>
<dbReference type="GO" id="GO:0000146">
    <property type="term" value="F:microfilament motor activity"/>
    <property type="evidence" value="ECO:0007669"/>
    <property type="project" value="TreeGrafter"/>
</dbReference>
<protein>
    <submittedName>
        <fullName evidence="2">Uncharacterized protein</fullName>
    </submittedName>
</protein>
<dbReference type="GO" id="GO:0051015">
    <property type="term" value="F:actin filament binding"/>
    <property type="evidence" value="ECO:0007669"/>
    <property type="project" value="TreeGrafter"/>
</dbReference>
<sequence length="428" mass="49794">MAIKVLTAMLEASKGQALDIYQLGLTEIFIGADTLALLENERARRLDHYATVLQKNLKATFYRLRYRKARDAILFGQSIVRKHLAWKYLQKMKGVTTIQRIWRGQRQRRSLDVVWDNVHLIQAAAKEFLRRRDIMGTCVREAAVVIQKVWRSRRHTQNWRLYKRRVIIVQTLWRVMCARRRIRSAEAPSNVVSQGNHWFARLPAYWRIQLQRIKSSEVLEDIQLYLNKIYDRRRMGERRGSQGSQMVFQILRRVHLAELTAKYMEEVDAEKAEAEANKAAPKEGRQATVKERYVNLLFPHTIKHTIKHTSNGTGKGKEENLHAPPKGHDQAVIDYVDFCYPGLKEQMRNLSWVLRGIAAGDIPTKQLVIETVPSHDLSDYPFEELFRFSSDRSSSELGKSDVLEATVDQRSNFTPPPLSREHCCVYIT</sequence>